<gene>
    <name evidence="2" type="ORF">TH5_15825</name>
</gene>
<evidence type="ECO:0000259" key="1">
    <source>
        <dbReference type="Pfam" id="PF13302"/>
    </source>
</evidence>
<dbReference type="Gene3D" id="3.40.630.30">
    <property type="match status" value="1"/>
</dbReference>
<dbReference type="InterPro" id="IPR000182">
    <property type="entry name" value="GNAT_dom"/>
</dbReference>
<dbReference type="AlphaFoldDB" id="A0A367UDQ8"/>
<keyword evidence="3" id="KW-1185">Reference proteome</keyword>
<evidence type="ECO:0000313" key="3">
    <source>
        <dbReference type="Proteomes" id="UP000252419"/>
    </source>
</evidence>
<evidence type="ECO:0000313" key="2">
    <source>
        <dbReference type="EMBL" id="RCK05172.1"/>
    </source>
</evidence>
<dbReference type="GO" id="GO:0016747">
    <property type="term" value="F:acyltransferase activity, transferring groups other than amino-acyl groups"/>
    <property type="evidence" value="ECO:0007669"/>
    <property type="project" value="InterPro"/>
</dbReference>
<dbReference type="RefSeq" id="WP_114122600.1">
    <property type="nucleotide sequence ID" value="NZ_JPWA01000019.1"/>
</dbReference>
<comment type="caution">
    <text evidence="2">The sequence shown here is derived from an EMBL/GenBank/DDBJ whole genome shotgun (WGS) entry which is preliminary data.</text>
</comment>
<dbReference type="Proteomes" id="UP000252419">
    <property type="component" value="Unassembled WGS sequence"/>
</dbReference>
<protein>
    <recommendedName>
        <fullName evidence="1">N-acetyltransferase domain-containing protein</fullName>
    </recommendedName>
</protein>
<name>A0A367UDQ8_9PROT</name>
<dbReference type="InterPro" id="IPR051531">
    <property type="entry name" value="N-acetyltransferase"/>
</dbReference>
<dbReference type="EMBL" id="JPWA01000019">
    <property type="protein sequence ID" value="RCK05172.1"/>
    <property type="molecule type" value="Genomic_DNA"/>
</dbReference>
<dbReference type="PANTHER" id="PTHR43792">
    <property type="entry name" value="GNAT FAMILY, PUTATIVE (AFU_ORTHOLOGUE AFUA_3G00765)-RELATED-RELATED"/>
    <property type="match status" value="1"/>
</dbReference>
<dbReference type="SUPFAM" id="SSF55729">
    <property type="entry name" value="Acyl-CoA N-acyltransferases (Nat)"/>
    <property type="match status" value="1"/>
</dbReference>
<accession>A0A367UDQ8</accession>
<sequence>MRSPELPPRLESKRFILRDFTPSDRAAFVAYQMDARYRALYGTPDNDRTRASSNALFDRFLAWQEEQPRRNFQVGIFDKSSGDLLGCVGLRGKDLPMDSAIFGIELSPSHWGRYRAAIEASTMMIAFGFRELDLASIMGVTASDNKRIARLADWFGAEVVAERHGSENSPEFTTEWTTECGTAKVDWSLKRTIWDHGRPDASRRTDAGTDNFVYANCNLKTGTAAEMQKHACKGM</sequence>
<dbReference type="Pfam" id="PF13302">
    <property type="entry name" value="Acetyltransf_3"/>
    <property type="match status" value="1"/>
</dbReference>
<feature type="domain" description="N-acetyltransferase" evidence="1">
    <location>
        <begin position="14"/>
        <end position="157"/>
    </location>
</feature>
<dbReference type="InterPro" id="IPR016181">
    <property type="entry name" value="Acyl_CoA_acyltransferase"/>
</dbReference>
<organism evidence="2 3">
    <name type="scientific">Thalassospira xianhensis MCCC 1A02616</name>
    <dbReference type="NCBI Taxonomy" id="1177929"/>
    <lineage>
        <taxon>Bacteria</taxon>
        <taxon>Pseudomonadati</taxon>
        <taxon>Pseudomonadota</taxon>
        <taxon>Alphaproteobacteria</taxon>
        <taxon>Rhodospirillales</taxon>
        <taxon>Thalassospiraceae</taxon>
        <taxon>Thalassospira</taxon>
    </lineage>
</organism>
<dbReference type="PANTHER" id="PTHR43792:SF1">
    <property type="entry name" value="N-ACETYLTRANSFERASE DOMAIN-CONTAINING PROTEIN"/>
    <property type="match status" value="1"/>
</dbReference>
<proteinExistence type="predicted"/>
<reference evidence="2 3" key="1">
    <citation type="submission" date="2014-07" db="EMBL/GenBank/DDBJ databases">
        <title>Draft genome sequence of Thalassospira xianhensis P-4 (MCCC 1A02616).</title>
        <authorList>
            <person name="Lai Q."/>
            <person name="Shao Z."/>
        </authorList>
    </citation>
    <scope>NUCLEOTIDE SEQUENCE [LARGE SCALE GENOMIC DNA]</scope>
    <source>
        <strain evidence="2 3">MCCC 1A02616</strain>
    </source>
</reference>